<evidence type="ECO:0000256" key="6">
    <source>
        <dbReference type="ARBA" id="ARBA00022989"/>
    </source>
</evidence>
<dbReference type="InterPro" id="IPR002156">
    <property type="entry name" value="RNaseH_domain"/>
</dbReference>
<dbReference type="SUPFAM" id="SSF47661">
    <property type="entry name" value="t-snare proteins"/>
    <property type="match status" value="1"/>
</dbReference>
<evidence type="ECO:0000256" key="9">
    <source>
        <dbReference type="SAM" id="Coils"/>
    </source>
</evidence>
<dbReference type="Gene3D" id="1.20.5.110">
    <property type="match status" value="1"/>
</dbReference>
<evidence type="ECO:0000256" key="1">
    <source>
        <dbReference type="ARBA" id="ARBA00004211"/>
    </source>
</evidence>
<dbReference type="PROSITE" id="PS50879">
    <property type="entry name" value="RNASE_H_1"/>
    <property type="match status" value="1"/>
</dbReference>
<dbReference type="CDD" id="cd09276">
    <property type="entry name" value="Rnase_HI_RT_non_LTR"/>
    <property type="match status" value="1"/>
</dbReference>
<dbReference type="Gene3D" id="3.30.420.10">
    <property type="entry name" value="Ribonuclease H-like superfamily/Ribonuclease H"/>
    <property type="match status" value="1"/>
</dbReference>
<evidence type="ECO:0000256" key="4">
    <source>
        <dbReference type="ARBA" id="ARBA00022692"/>
    </source>
</evidence>
<dbReference type="Proteomes" id="UP001235939">
    <property type="component" value="Chromosome 04"/>
</dbReference>
<dbReference type="InterPro" id="IPR012337">
    <property type="entry name" value="RNaseH-like_sf"/>
</dbReference>
<keyword evidence="3" id="KW-0813">Transport</keyword>
<feature type="domain" description="RNase H type-1" evidence="12">
    <location>
        <begin position="662"/>
        <end position="794"/>
    </location>
</feature>
<dbReference type="Pfam" id="PF12352">
    <property type="entry name" value="V-SNARE_C"/>
    <property type="match status" value="1"/>
</dbReference>
<dbReference type="PANTHER" id="PTHR21230:SF26">
    <property type="entry name" value="VESICLE TRANSPORT THROUGH INTERACTION WITH T-SNARES HOMOLOG 1A"/>
    <property type="match status" value="1"/>
</dbReference>
<keyword evidence="6 11" id="KW-1133">Transmembrane helix</keyword>
<dbReference type="Pfam" id="PF05008">
    <property type="entry name" value="V-SNARE"/>
    <property type="match status" value="1"/>
</dbReference>
<dbReference type="SMART" id="SM00397">
    <property type="entry name" value="t_SNARE"/>
    <property type="match status" value="1"/>
</dbReference>
<keyword evidence="4 11" id="KW-0812">Transmembrane</keyword>
<keyword evidence="7 9" id="KW-0175">Coiled coil</keyword>
<keyword evidence="5" id="KW-0653">Protein transport</keyword>
<evidence type="ECO:0000256" key="11">
    <source>
        <dbReference type="SAM" id="Phobius"/>
    </source>
</evidence>
<dbReference type="InterPro" id="IPR010989">
    <property type="entry name" value="SNARE"/>
</dbReference>
<keyword evidence="8 11" id="KW-0472">Membrane</keyword>
<comment type="similarity">
    <text evidence="2">Belongs to the VTI1 family.</text>
</comment>
<dbReference type="EMBL" id="CP092866">
    <property type="protein sequence ID" value="UYV66999.1"/>
    <property type="molecule type" value="Genomic_DNA"/>
</dbReference>
<reference evidence="13 14" key="1">
    <citation type="submission" date="2022-01" db="EMBL/GenBank/DDBJ databases">
        <title>A chromosomal length assembly of Cordylochernes scorpioides.</title>
        <authorList>
            <person name="Zeh D."/>
            <person name="Zeh J."/>
        </authorList>
    </citation>
    <scope>NUCLEOTIDE SEQUENCE [LARGE SCALE GENOMIC DNA]</scope>
    <source>
        <strain evidence="13">IN4F17</strain>
        <tissue evidence="13">Whole Body</tissue>
    </source>
</reference>
<comment type="subcellular location">
    <subcellularLocation>
        <location evidence="1">Membrane</location>
        <topology evidence="1">Single-pass type IV membrane protein</topology>
    </subcellularLocation>
</comment>
<feature type="coiled-coil region" evidence="9">
    <location>
        <begin position="318"/>
        <end position="348"/>
    </location>
</feature>
<evidence type="ECO:0000256" key="7">
    <source>
        <dbReference type="ARBA" id="ARBA00023054"/>
    </source>
</evidence>
<dbReference type="InterPro" id="IPR036397">
    <property type="entry name" value="RNaseH_sf"/>
</dbReference>
<dbReference type="CDD" id="cd15891">
    <property type="entry name" value="SNARE_Vti1a"/>
    <property type="match status" value="1"/>
</dbReference>
<organism evidence="13 14">
    <name type="scientific">Cordylochernes scorpioides</name>
    <dbReference type="NCBI Taxonomy" id="51811"/>
    <lineage>
        <taxon>Eukaryota</taxon>
        <taxon>Metazoa</taxon>
        <taxon>Ecdysozoa</taxon>
        <taxon>Arthropoda</taxon>
        <taxon>Chelicerata</taxon>
        <taxon>Arachnida</taxon>
        <taxon>Pseudoscorpiones</taxon>
        <taxon>Cheliferoidea</taxon>
        <taxon>Chernetidae</taxon>
        <taxon>Cordylochernes</taxon>
    </lineage>
</organism>
<feature type="transmembrane region" description="Helical" evidence="11">
    <location>
        <begin position="922"/>
        <end position="943"/>
    </location>
</feature>
<dbReference type="InterPro" id="IPR007705">
    <property type="entry name" value="Vesicle_trsprt_v-SNARE_N"/>
</dbReference>
<name>A0ABY6KEX2_9ARAC</name>
<evidence type="ECO:0000256" key="3">
    <source>
        <dbReference type="ARBA" id="ARBA00022448"/>
    </source>
</evidence>
<dbReference type="InterPro" id="IPR000727">
    <property type="entry name" value="T_SNARE_dom"/>
</dbReference>
<evidence type="ECO:0000256" key="5">
    <source>
        <dbReference type="ARBA" id="ARBA00022927"/>
    </source>
</evidence>
<dbReference type="SUPFAM" id="SSF58038">
    <property type="entry name" value="SNARE fusion complex"/>
    <property type="match status" value="1"/>
</dbReference>
<dbReference type="SUPFAM" id="SSF53098">
    <property type="entry name" value="Ribonuclease H-like"/>
    <property type="match status" value="1"/>
</dbReference>
<gene>
    <name evidence="13" type="ORF">LAZ67_4003624</name>
</gene>
<evidence type="ECO:0000256" key="2">
    <source>
        <dbReference type="ARBA" id="ARBA00006108"/>
    </source>
</evidence>
<feature type="region of interest" description="Disordered" evidence="10">
    <location>
        <begin position="1"/>
        <end position="45"/>
    </location>
</feature>
<proteinExistence type="inferred from homology"/>
<evidence type="ECO:0000313" key="13">
    <source>
        <dbReference type="EMBL" id="UYV66999.1"/>
    </source>
</evidence>
<protein>
    <submittedName>
        <fullName evidence="13">VTI1A</fullName>
    </submittedName>
</protein>
<keyword evidence="14" id="KW-1185">Reference proteome</keyword>
<evidence type="ECO:0000256" key="8">
    <source>
        <dbReference type="ARBA" id="ARBA00023136"/>
    </source>
</evidence>
<dbReference type="InterPro" id="IPR038407">
    <property type="entry name" value="v-SNARE_N_sf"/>
</dbReference>
<evidence type="ECO:0000313" key="14">
    <source>
        <dbReference type="Proteomes" id="UP001235939"/>
    </source>
</evidence>
<dbReference type="Gene3D" id="1.20.58.400">
    <property type="entry name" value="t-snare proteins"/>
    <property type="match status" value="1"/>
</dbReference>
<dbReference type="PANTHER" id="PTHR21230">
    <property type="entry name" value="VESICLE TRANSPORT V-SNARE PROTEIN VTI1-RELATED"/>
    <property type="match status" value="1"/>
</dbReference>
<sequence length="949" mass="109242">MPFPIQHIRPQPGSPASPVGPESCHWPTATRPVGGSSQSSWRPSPWMHRPSNLQSWIFGHDLEDDALAIMASAKTRIYKHFLGLEMQGVQKDPLLPFAGYGARMPDLRFSGETSFLKYRVRVLRDVPGFSLAVTSTYLQSAFYNVLREYLAPPHLRSICKPPPFVEEFHLLYMETDSTEGFVRLFLRYEKRNLAKQAEKQVEEVHEVVNFFLPHLLSYLLEQMDLEVKGMPASERQRFQTQVKSYNTELSRLVHELDISKQGDETSSRDELFAETGSILDDQKQQLLSNTERLERGQRSLHGGYRMLVETEHVGENILNDLHTQRETLSRARDRLRETEDDLSKSSRILSAMLRRTPKLTDFIETNILKINIGYKKSDPTKRKIISNFINQKFEEYYGGANDNFKGFFDTSRIPNYVQPNFYNVQFFTGHGDFNTYLFRIGKIDSPACTCGNEQQTPEHLLINCPLTSDLREENQLYLTNTKQAACNKDPYIKFNRFCRIDVVCLLGYSSTFNGTASETNLKSLERIQLSAARIITGLRNTCPNDIVLYEADIMPLKDRRSYNLPKYINKIKSYGNKHRTSKYILNWESNLRLKKEGPLHLAKRNEFLKYKVEKNYLAEKISPCKPLQNVIFNATLNEPTNKQYQNPEYLKRLSLEIINNIPKNAITIYTNGSRDELGHTGSGCLIKTTNGIEKMNRRNPDFCSVFRSELIAIYEALKSIRNTNYQDIWILTDSRSAIQHLSHTGELRDKVSRNIIGYLQKLSKTSKIHLQWIPSHVGIEGNEAADVLAKKGTKEPLPQKNKLTFKEIETIAKTKINKNWRIPPKHSWYSGVNPGGALNIRNRQHQTTLTRFRTGHLKPLKIENNNKIYPTCPKCSLVPAAPEHILACIRCTKQDLWERPLLIIKQLEEHELMEFVIMQNRVILYLVAAAMVLVGILAIYLTVQKHRSS</sequence>
<accession>A0ABY6KEX2</accession>
<evidence type="ECO:0000256" key="10">
    <source>
        <dbReference type="SAM" id="MobiDB-lite"/>
    </source>
</evidence>
<evidence type="ECO:0000259" key="12">
    <source>
        <dbReference type="PROSITE" id="PS50879"/>
    </source>
</evidence>
<dbReference type="Pfam" id="PF00075">
    <property type="entry name" value="RNase_H"/>
    <property type="match status" value="1"/>
</dbReference>